<dbReference type="InterPro" id="IPR017441">
    <property type="entry name" value="Protein_kinase_ATP_BS"/>
</dbReference>
<accession>A0A7R9M400</accession>
<dbReference type="PROSITE" id="PS00107">
    <property type="entry name" value="PROTEIN_KINASE_ATP"/>
    <property type="match status" value="1"/>
</dbReference>
<sequence>MIAKIKNKNYEGIFDLAEPIKVDDQGVTDLDLMATVPLANIESYLWGSGLDEFALSERTIGCGIFGVVVKGRHRLEDRDYAIKLIK</sequence>
<dbReference type="InterPro" id="IPR011009">
    <property type="entry name" value="Kinase-like_dom_sf"/>
</dbReference>
<feature type="binding site" evidence="1">
    <location>
        <position position="83"/>
    </location>
    <ligand>
        <name>ATP</name>
        <dbReference type="ChEBI" id="CHEBI:30616"/>
    </ligand>
</feature>
<dbReference type="GO" id="GO:0005524">
    <property type="term" value="F:ATP binding"/>
    <property type="evidence" value="ECO:0007669"/>
    <property type="project" value="UniProtKB-UniRule"/>
</dbReference>
<evidence type="ECO:0008006" key="4">
    <source>
        <dbReference type="Google" id="ProtNLM"/>
    </source>
</evidence>
<protein>
    <recommendedName>
        <fullName evidence="4">Protein kinase domain-containing protein</fullName>
    </recommendedName>
</protein>
<evidence type="ECO:0000313" key="2">
    <source>
        <dbReference type="EMBL" id="CAD7651801.1"/>
    </source>
</evidence>
<dbReference type="AlphaFoldDB" id="A0A7R9M400"/>
<dbReference type="EMBL" id="OC919693">
    <property type="protein sequence ID" value="CAD7651801.1"/>
    <property type="molecule type" value="Genomic_DNA"/>
</dbReference>
<organism evidence="2">
    <name type="scientific">Oppiella nova</name>
    <dbReference type="NCBI Taxonomy" id="334625"/>
    <lineage>
        <taxon>Eukaryota</taxon>
        <taxon>Metazoa</taxon>
        <taxon>Ecdysozoa</taxon>
        <taxon>Arthropoda</taxon>
        <taxon>Chelicerata</taxon>
        <taxon>Arachnida</taxon>
        <taxon>Acari</taxon>
        <taxon>Acariformes</taxon>
        <taxon>Sarcoptiformes</taxon>
        <taxon>Oribatida</taxon>
        <taxon>Brachypylina</taxon>
        <taxon>Oppioidea</taxon>
        <taxon>Oppiidae</taxon>
        <taxon>Oppiella</taxon>
    </lineage>
</organism>
<keyword evidence="1" id="KW-0067">ATP-binding</keyword>
<dbReference type="EMBL" id="CAJPVJ010004868">
    <property type="protein sequence ID" value="CAG2169003.1"/>
    <property type="molecule type" value="Genomic_DNA"/>
</dbReference>
<keyword evidence="1" id="KW-0547">Nucleotide-binding</keyword>
<evidence type="ECO:0000313" key="3">
    <source>
        <dbReference type="Proteomes" id="UP000728032"/>
    </source>
</evidence>
<proteinExistence type="predicted"/>
<name>A0A7R9M400_9ACAR</name>
<reference evidence="2" key="1">
    <citation type="submission" date="2020-11" db="EMBL/GenBank/DDBJ databases">
        <authorList>
            <person name="Tran Van P."/>
        </authorList>
    </citation>
    <scope>NUCLEOTIDE SEQUENCE</scope>
</reference>
<dbReference type="Proteomes" id="UP000728032">
    <property type="component" value="Unassembled WGS sequence"/>
</dbReference>
<gene>
    <name evidence="2" type="ORF">ONB1V03_LOCUS8487</name>
</gene>
<keyword evidence="3" id="KW-1185">Reference proteome</keyword>
<dbReference type="Gene3D" id="3.30.200.20">
    <property type="entry name" value="Phosphorylase Kinase, domain 1"/>
    <property type="match status" value="1"/>
</dbReference>
<dbReference type="SUPFAM" id="SSF56112">
    <property type="entry name" value="Protein kinase-like (PK-like)"/>
    <property type="match status" value="1"/>
</dbReference>
<evidence type="ECO:0000256" key="1">
    <source>
        <dbReference type="PROSITE-ProRule" id="PRU10141"/>
    </source>
</evidence>